<keyword evidence="10 13" id="KW-0472">Membrane</keyword>
<keyword evidence="17" id="KW-1185">Reference proteome</keyword>
<reference evidence="18" key="2">
    <citation type="submission" date="2025-08" db="UniProtKB">
        <authorList>
            <consortium name="RefSeq"/>
        </authorList>
    </citation>
    <scope>IDENTIFICATION</scope>
    <source>
        <tissue evidence="18">Leaf</tissue>
    </source>
</reference>
<dbReference type="FunFam" id="3.80.10.10:FF:000095">
    <property type="entry name" value="LRR receptor-like serine/threonine-protein kinase GSO1"/>
    <property type="match status" value="1"/>
</dbReference>
<dbReference type="InterPro" id="IPR046956">
    <property type="entry name" value="RLP23-like"/>
</dbReference>
<reference evidence="17" key="1">
    <citation type="journal article" date="2015" name="Nat. Genet.">
        <title>The pineapple genome and the evolution of CAM photosynthesis.</title>
        <authorList>
            <person name="Ming R."/>
            <person name="VanBuren R."/>
            <person name="Wai C.M."/>
            <person name="Tang H."/>
            <person name="Schatz M.C."/>
            <person name="Bowers J.E."/>
            <person name="Lyons E."/>
            <person name="Wang M.L."/>
            <person name="Chen J."/>
            <person name="Biggers E."/>
            <person name="Zhang J."/>
            <person name="Huang L."/>
            <person name="Zhang L."/>
            <person name="Miao W."/>
            <person name="Zhang J."/>
            <person name="Ye Z."/>
            <person name="Miao C."/>
            <person name="Lin Z."/>
            <person name="Wang H."/>
            <person name="Zhou H."/>
            <person name="Yim W.C."/>
            <person name="Priest H.D."/>
            <person name="Zheng C."/>
            <person name="Woodhouse M."/>
            <person name="Edger P.P."/>
            <person name="Guyot R."/>
            <person name="Guo H.B."/>
            <person name="Guo H."/>
            <person name="Zheng G."/>
            <person name="Singh R."/>
            <person name="Sharma A."/>
            <person name="Min X."/>
            <person name="Zheng Y."/>
            <person name="Lee H."/>
            <person name="Gurtowski J."/>
            <person name="Sedlazeck F.J."/>
            <person name="Harkess A."/>
            <person name="McKain M.R."/>
            <person name="Liao Z."/>
            <person name="Fang J."/>
            <person name="Liu J."/>
            <person name="Zhang X."/>
            <person name="Zhang Q."/>
            <person name="Hu W."/>
            <person name="Qin Y."/>
            <person name="Wang K."/>
            <person name="Chen L.Y."/>
            <person name="Shirley N."/>
            <person name="Lin Y.R."/>
            <person name="Liu L.Y."/>
            <person name="Hernandez A.G."/>
            <person name="Wright C.L."/>
            <person name="Bulone V."/>
            <person name="Tuskan G.A."/>
            <person name="Heath K."/>
            <person name="Zee F."/>
            <person name="Moore P.H."/>
            <person name="Sunkar R."/>
            <person name="Leebens-Mack J.H."/>
            <person name="Mockler T."/>
            <person name="Bennetzen J.L."/>
            <person name="Freeling M."/>
            <person name="Sankoff D."/>
            <person name="Paterson A.H."/>
            <person name="Zhu X."/>
            <person name="Yang X."/>
            <person name="Smith J.A."/>
            <person name="Cushman J.C."/>
            <person name="Paull R.E."/>
            <person name="Yu Q."/>
        </authorList>
    </citation>
    <scope>NUCLEOTIDE SEQUENCE [LARGE SCALE GENOMIC DNA]</scope>
    <source>
        <strain evidence="17">cv. F153</strain>
    </source>
</reference>
<dbReference type="Gramene" id="Aco015127.1.mrna1">
    <property type="protein sequence ID" value="Aco015127.1.mrna1.cds1"/>
    <property type="gene ID" value="Aco015127.1.path1"/>
</dbReference>
<keyword evidence="9 13" id="KW-1133">Transmembrane helix</keyword>
<feature type="chain" id="PRO_5027610995" evidence="14">
    <location>
        <begin position="19"/>
        <end position="980"/>
    </location>
</feature>
<evidence type="ECO:0000256" key="10">
    <source>
        <dbReference type="ARBA" id="ARBA00023136"/>
    </source>
</evidence>
<feature type="signal peptide" evidence="14">
    <location>
        <begin position="1"/>
        <end position="18"/>
    </location>
</feature>
<dbReference type="InterPro" id="IPR013210">
    <property type="entry name" value="LRR_N_plant-typ"/>
</dbReference>
<keyword evidence="6 13" id="KW-0812">Transmembrane</keyword>
<dbReference type="InterPro" id="IPR003591">
    <property type="entry name" value="Leu-rich_rpt_typical-subtyp"/>
</dbReference>
<dbReference type="Gene3D" id="3.80.10.10">
    <property type="entry name" value="Ribonuclease Inhibitor"/>
    <property type="match status" value="4"/>
</dbReference>
<sequence>MHRYLLVLTLCVLGYHQAIPTSACFETERKALLAFKAGVIDAGNRLSSWAGRDCCSWNGVACDDNTGHAVKLNLRNNYMDQDYMNSSLYELRGEIDPSLIVLHHLVHLDLSGNYFAGSTVPEFIRSFNNLTHLDLSFCEFSGRIPQQLGDLFNLRFLDLSWSSLFVGAPPPSLGNLSRLHTLVLEFAFLSNGPSVRDLSWLSRLSSLRYLAMSGVNLSGAADWLQHINKLKYIIELSLVTCSLSNIPYSLSHVNFTSLRILELGANGPFGVPVPAWLSNLTDLSYLDLNYCGFHGKIPDALGNLASLSNLLLGYNRLDGTVPESLRNLCNLRVVELNNLRIGGDVAQVVETSRCSWKSLEMLNLENNELRGNLSGWLEQLENVSAVYLSNNSLVGTIPFGIRNLSNLRSLDLSFNSLQGVVSEAHFANLSNLKAILLSSNSLVIDVDENWVPPFQLMVLMLGSCELGSRFPAWLRWQTQLDEVDLSNTSISGTVPEWFWNSSASMVDLSYNQLVGELPLSLQFSRLVLRSNRIEGPIPSSLPNHLYLLDLSENSLSGPLPLSLDIPSLNFLFLSSNMINGSIPSYMCDLEYLTILDLSKNSLSGKLPLCWQSSNLQILDLSMNNLSGEIPASIGSLSFLTSLHLNDNRFYGEIPTSLQHCTDLILLDLSRNRFSGQIPAWVGESLQDLVFVQLRSNMFSGNIPNVLARLPYLHVLDLAHNNLSGPVPRSFGNFSAIIPPLADYIRGGYTIGQDTDILFDFRDNLLLIMKGNEFQYSTILYLVKIIDLSGNNLSGQIPEEIAALHLLQSLNLSTNHLTGRIPEKIGDMHYLESLDLSLNELSGAIPQSLSDLTFLSHLNLSYNNLSGRIPTGSQLDRLNDPSIYTGNYYLCGPPIKHNCSKDDANPYTKRDDYNEAVWLYVGMVLGFIAGFWSVYVVLLFRRSWRIAYFQMIDKLFDNIYVMVVLSWKRLNRKTGGERPIS</sequence>
<comment type="subcellular location">
    <subcellularLocation>
        <location evidence="1">Cell membrane</location>
        <topology evidence="1">Single-pass type I membrane protein</topology>
    </subcellularLocation>
</comment>
<dbReference type="OrthoDB" id="749832at2759"/>
<evidence type="ECO:0000256" key="1">
    <source>
        <dbReference type="ARBA" id="ARBA00004251"/>
    </source>
</evidence>
<gene>
    <name evidence="18" type="primary">LOC109728679</name>
</gene>
<keyword evidence="11" id="KW-0675">Receptor</keyword>
<dbReference type="PANTHER" id="PTHR48063:SF90">
    <property type="entry name" value="OS11G0565920 PROTEIN"/>
    <property type="match status" value="1"/>
</dbReference>
<proteinExistence type="inferred from homology"/>
<dbReference type="FunFam" id="3.80.10.10:FF:000111">
    <property type="entry name" value="LRR receptor-like serine/threonine-protein kinase ERECTA"/>
    <property type="match status" value="1"/>
</dbReference>
<feature type="transmembrane region" description="Helical" evidence="13">
    <location>
        <begin position="916"/>
        <end position="939"/>
    </location>
</feature>
<dbReference type="PRINTS" id="PR00019">
    <property type="entry name" value="LEURICHRPT"/>
</dbReference>
<dbReference type="SMART" id="SM00369">
    <property type="entry name" value="LRR_TYP"/>
    <property type="match status" value="8"/>
</dbReference>
<dbReference type="Pfam" id="PF23598">
    <property type="entry name" value="LRR_14"/>
    <property type="match status" value="1"/>
</dbReference>
<dbReference type="InterPro" id="IPR055414">
    <property type="entry name" value="LRR_R13L4/SHOC2-like"/>
</dbReference>
<evidence type="ECO:0000256" key="6">
    <source>
        <dbReference type="ARBA" id="ARBA00022692"/>
    </source>
</evidence>
<dbReference type="Pfam" id="PF08263">
    <property type="entry name" value="LRRNT_2"/>
    <property type="match status" value="1"/>
</dbReference>
<dbReference type="Pfam" id="PF13855">
    <property type="entry name" value="LRR_8"/>
    <property type="match status" value="1"/>
</dbReference>
<dbReference type="FunFam" id="3.80.10.10:FF:000649">
    <property type="entry name" value="Leucine Rich Repeat family protein"/>
    <property type="match status" value="1"/>
</dbReference>
<dbReference type="SUPFAM" id="SSF52058">
    <property type="entry name" value="L domain-like"/>
    <property type="match status" value="1"/>
</dbReference>
<keyword evidence="8" id="KW-0677">Repeat</keyword>
<keyword evidence="12" id="KW-0325">Glycoprotein</keyword>
<evidence type="ECO:0000256" key="9">
    <source>
        <dbReference type="ARBA" id="ARBA00022989"/>
    </source>
</evidence>
<evidence type="ECO:0000313" key="17">
    <source>
        <dbReference type="Proteomes" id="UP000515123"/>
    </source>
</evidence>
<dbReference type="Proteomes" id="UP000515123">
    <property type="component" value="Linkage group 24"/>
</dbReference>
<comment type="similarity">
    <text evidence="2">Belongs to the RLP family.</text>
</comment>
<evidence type="ECO:0000256" key="11">
    <source>
        <dbReference type="ARBA" id="ARBA00023170"/>
    </source>
</evidence>
<dbReference type="GO" id="GO:0009742">
    <property type="term" value="P:brassinosteroid mediated signaling pathway"/>
    <property type="evidence" value="ECO:0007669"/>
    <property type="project" value="UniProtKB-KW"/>
</dbReference>
<keyword evidence="3" id="KW-1003">Cell membrane</keyword>
<evidence type="ECO:0000256" key="8">
    <source>
        <dbReference type="ARBA" id="ARBA00022737"/>
    </source>
</evidence>
<evidence type="ECO:0000313" key="18">
    <source>
        <dbReference type="RefSeq" id="XP_020114737.1"/>
    </source>
</evidence>
<evidence type="ECO:0000256" key="5">
    <source>
        <dbReference type="ARBA" id="ARBA00022626"/>
    </source>
</evidence>
<keyword evidence="5" id="KW-1070">Brassinosteroid signaling pathway</keyword>
<dbReference type="InterPro" id="IPR001611">
    <property type="entry name" value="Leu-rich_rpt"/>
</dbReference>
<feature type="domain" description="Disease resistance R13L4/SHOC-2-like LRR" evidence="16">
    <location>
        <begin position="101"/>
        <end position="313"/>
    </location>
</feature>
<dbReference type="PANTHER" id="PTHR48063">
    <property type="entry name" value="LRR RECEPTOR-LIKE KINASE"/>
    <property type="match status" value="1"/>
</dbReference>
<dbReference type="GeneID" id="109728679"/>
<dbReference type="AlphaFoldDB" id="A0A6P5H4H8"/>
<feature type="domain" description="Leucine-rich repeat-containing N-terminal plant-type" evidence="15">
    <location>
        <begin position="27"/>
        <end position="63"/>
    </location>
</feature>
<evidence type="ECO:0000256" key="4">
    <source>
        <dbReference type="ARBA" id="ARBA00022614"/>
    </source>
</evidence>
<name>A0A6P5H4H8_ANACO</name>
<keyword evidence="7 14" id="KW-0732">Signal</keyword>
<evidence type="ECO:0000256" key="12">
    <source>
        <dbReference type="ARBA" id="ARBA00023180"/>
    </source>
</evidence>
<evidence type="ECO:0000259" key="15">
    <source>
        <dbReference type="Pfam" id="PF08263"/>
    </source>
</evidence>
<evidence type="ECO:0000256" key="3">
    <source>
        <dbReference type="ARBA" id="ARBA00022475"/>
    </source>
</evidence>
<dbReference type="Pfam" id="PF00560">
    <property type="entry name" value="LRR_1"/>
    <property type="match status" value="10"/>
</dbReference>
<organism evidence="17 18">
    <name type="scientific">Ananas comosus</name>
    <name type="common">Pineapple</name>
    <name type="synonym">Ananas ananas</name>
    <dbReference type="NCBI Taxonomy" id="4615"/>
    <lineage>
        <taxon>Eukaryota</taxon>
        <taxon>Viridiplantae</taxon>
        <taxon>Streptophyta</taxon>
        <taxon>Embryophyta</taxon>
        <taxon>Tracheophyta</taxon>
        <taxon>Spermatophyta</taxon>
        <taxon>Magnoliopsida</taxon>
        <taxon>Liliopsida</taxon>
        <taxon>Poales</taxon>
        <taxon>Bromeliaceae</taxon>
        <taxon>Bromelioideae</taxon>
        <taxon>Ananas</taxon>
    </lineage>
</organism>
<accession>A0A6P5H4H8</accession>
<dbReference type="InterPro" id="IPR032675">
    <property type="entry name" value="LRR_dom_sf"/>
</dbReference>
<protein>
    <submittedName>
        <fullName evidence="18">LRR receptor-like serine/threonine-protein kinase FLS2</fullName>
    </submittedName>
</protein>
<evidence type="ECO:0000259" key="16">
    <source>
        <dbReference type="Pfam" id="PF23598"/>
    </source>
</evidence>
<keyword evidence="4" id="KW-0433">Leucine-rich repeat</keyword>
<evidence type="ECO:0000256" key="2">
    <source>
        <dbReference type="ARBA" id="ARBA00009592"/>
    </source>
</evidence>
<dbReference type="RefSeq" id="XP_020114737.1">
    <property type="nucleotide sequence ID" value="XM_020259148.1"/>
</dbReference>
<evidence type="ECO:0000256" key="7">
    <source>
        <dbReference type="ARBA" id="ARBA00022729"/>
    </source>
</evidence>
<dbReference type="GO" id="GO:0005886">
    <property type="term" value="C:plasma membrane"/>
    <property type="evidence" value="ECO:0007669"/>
    <property type="project" value="UniProtKB-SubCell"/>
</dbReference>
<dbReference type="SUPFAM" id="SSF52047">
    <property type="entry name" value="RNI-like"/>
    <property type="match status" value="1"/>
</dbReference>
<dbReference type="FunFam" id="3.80.10.10:FF:001347">
    <property type="entry name" value="LRR receptor-like serine/threonine-protein kinase GSO2"/>
    <property type="match status" value="1"/>
</dbReference>
<evidence type="ECO:0000256" key="14">
    <source>
        <dbReference type="SAM" id="SignalP"/>
    </source>
</evidence>
<evidence type="ECO:0000256" key="13">
    <source>
        <dbReference type="SAM" id="Phobius"/>
    </source>
</evidence>